<protein>
    <submittedName>
        <fullName evidence="1">Uncharacterized protein</fullName>
    </submittedName>
</protein>
<dbReference type="AlphaFoldDB" id="A0AAX6MG20"/>
<comment type="caution">
    <text evidence="1">The sequence shown here is derived from an EMBL/GenBank/DDBJ whole genome shotgun (WGS) entry which is preliminary data.</text>
</comment>
<reference evidence="1 2" key="1">
    <citation type="journal article" date="2024" name="Front Chem Biol">
        <title>Unveiling the potential of Daldinia eschscholtzii MFLUCC 19-0629 through bioactivity and bioinformatics studies for enhanced sustainable agriculture production.</title>
        <authorList>
            <person name="Brooks S."/>
            <person name="Weaver J.A."/>
            <person name="Klomchit A."/>
            <person name="Alharthi S.A."/>
            <person name="Onlamun T."/>
            <person name="Nurani R."/>
            <person name="Vong T.K."/>
            <person name="Alberti F."/>
            <person name="Greco C."/>
        </authorList>
    </citation>
    <scope>NUCLEOTIDE SEQUENCE [LARGE SCALE GENOMIC DNA]</scope>
    <source>
        <strain evidence="1">MFLUCC 19-0629</strain>
    </source>
</reference>
<organism evidence="1 2">
    <name type="scientific">Daldinia eschscholtzii</name>
    <dbReference type="NCBI Taxonomy" id="292717"/>
    <lineage>
        <taxon>Eukaryota</taxon>
        <taxon>Fungi</taxon>
        <taxon>Dikarya</taxon>
        <taxon>Ascomycota</taxon>
        <taxon>Pezizomycotina</taxon>
        <taxon>Sordariomycetes</taxon>
        <taxon>Xylariomycetidae</taxon>
        <taxon>Xylariales</taxon>
        <taxon>Hypoxylaceae</taxon>
        <taxon>Daldinia</taxon>
    </lineage>
</organism>
<dbReference type="Proteomes" id="UP001369815">
    <property type="component" value="Unassembled WGS sequence"/>
</dbReference>
<accession>A0AAX6MG20</accession>
<keyword evidence="2" id="KW-1185">Reference proteome</keyword>
<dbReference type="PANTHER" id="PTHR35392:SF3">
    <property type="entry name" value="ZN(2)-C6 FUNGAL-TYPE DOMAIN-CONTAINING PROTEIN"/>
    <property type="match status" value="1"/>
</dbReference>
<sequence length="178" mass="20849">MPVMITAQMECILYTTILRPKSASLLKRLNTLVLAKKREYWLTIYLVMFVLLHNCAMITKRDEETATQYGHKDRYANPASVHAQHTGVQAMLAHFHFINKGVIPFSLPHNEIGRAELQRAAELDDEQVDFVWRTSDLIRDRGILVDLMEHVRERDLVGHDLFWVSFLYDEDWKPRLND</sequence>
<evidence type="ECO:0000313" key="2">
    <source>
        <dbReference type="Proteomes" id="UP001369815"/>
    </source>
</evidence>
<dbReference type="InterPro" id="IPR052973">
    <property type="entry name" value="Fungal_sec-metab_reg_TF"/>
</dbReference>
<evidence type="ECO:0000313" key="1">
    <source>
        <dbReference type="EMBL" id="KAK6951444.1"/>
    </source>
</evidence>
<gene>
    <name evidence="1" type="ORF">Daesc_007979</name>
</gene>
<dbReference type="EMBL" id="JBANMG010000007">
    <property type="protein sequence ID" value="KAK6951444.1"/>
    <property type="molecule type" value="Genomic_DNA"/>
</dbReference>
<name>A0AAX6MG20_9PEZI</name>
<proteinExistence type="predicted"/>
<dbReference type="PANTHER" id="PTHR35392">
    <property type="entry name" value="ZN(II)2CYS6 TRANSCRIPTION FACTOR (EUROFUNG)-RELATED-RELATED"/>
    <property type="match status" value="1"/>
</dbReference>